<keyword evidence="2" id="KW-1133">Transmembrane helix</keyword>
<protein>
    <submittedName>
        <fullName evidence="3">Phage holin family protein</fullName>
    </submittedName>
</protein>
<organism evidence="3 4">
    <name type="scientific">Streptomyces aureus</name>
    <dbReference type="NCBI Taxonomy" id="193461"/>
    <lineage>
        <taxon>Bacteria</taxon>
        <taxon>Bacillati</taxon>
        <taxon>Actinomycetota</taxon>
        <taxon>Actinomycetes</taxon>
        <taxon>Kitasatosporales</taxon>
        <taxon>Streptomycetaceae</taxon>
        <taxon>Streptomyces</taxon>
    </lineage>
</organism>
<feature type="compositionally biased region" description="Low complexity" evidence="1">
    <location>
        <begin position="142"/>
        <end position="180"/>
    </location>
</feature>
<keyword evidence="4" id="KW-1185">Reference proteome</keyword>
<dbReference type="Proteomes" id="UP001571476">
    <property type="component" value="Unassembled WGS sequence"/>
</dbReference>
<name>A0ABV4SUJ1_9ACTN</name>
<gene>
    <name evidence="3" type="ORF">ACEG43_39030</name>
</gene>
<evidence type="ECO:0000313" key="3">
    <source>
        <dbReference type="EMBL" id="MFA3842122.1"/>
    </source>
</evidence>
<keyword evidence="2" id="KW-0472">Membrane</keyword>
<sequence length="194" mass="20614">MSSADEEDLVGRCYTKARRHPSMIGQWEGRRLWGGPYSVPQFLTMGVVFAAMIVALVAVPSLWSTFGLFNLVALALVPYLASLLVRRLHVDGRHPFAALASTAGLVAGGQRPRLGGRQLRRITTQPLQGTVTLTPTAQAAKRRAAAPAVTSATPAPVAPVRRPSRRAAAVPPGTASAALAQLATHRSTASREHR</sequence>
<reference evidence="3 4" key="1">
    <citation type="submission" date="2024-08" db="EMBL/GenBank/DDBJ databases">
        <title>Genome sequence of Streptomyces aureus CACIA-1.46HGO.</title>
        <authorList>
            <person name="Evangelista-Martinez Z."/>
        </authorList>
    </citation>
    <scope>NUCLEOTIDE SEQUENCE [LARGE SCALE GENOMIC DNA]</scope>
    <source>
        <strain evidence="3 4">CACIA-1.46HGO</strain>
    </source>
</reference>
<dbReference type="EMBL" id="JBGOSP010000033">
    <property type="protein sequence ID" value="MFA3842122.1"/>
    <property type="molecule type" value="Genomic_DNA"/>
</dbReference>
<dbReference type="RefSeq" id="WP_372566170.1">
    <property type="nucleotide sequence ID" value="NZ_JBGOSP010000033.1"/>
</dbReference>
<proteinExistence type="predicted"/>
<evidence type="ECO:0000256" key="1">
    <source>
        <dbReference type="SAM" id="MobiDB-lite"/>
    </source>
</evidence>
<comment type="caution">
    <text evidence="3">The sequence shown here is derived from an EMBL/GenBank/DDBJ whole genome shotgun (WGS) entry which is preliminary data.</text>
</comment>
<accession>A0ABV4SUJ1</accession>
<evidence type="ECO:0000313" key="4">
    <source>
        <dbReference type="Proteomes" id="UP001571476"/>
    </source>
</evidence>
<keyword evidence="2" id="KW-0812">Transmembrane</keyword>
<feature type="transmembrane region" description="Helical" evidence="2">
    <location>
        <begin position="39"/>
        <end position="59"/>
    </location>
</feature>
<feature type="transmembrane region" description="Helical" evidence="2">
    <location>
        <begin position="65"/>
        <end position="85"/>
    </location>
</feature>
<evidence type="ECO:0000256" key="2">
    <source>
        <dbReference type="SAM" id="Phobius"/>
    </source>
</evidence>
<feature type="region of interest" description="Disordered" evidence="1">
    <location>
        <begin position="142"/>
        <end position="194"/>
    </location>
</feature>